<dbReference type="SMART" id="SM00317">
    <property type="entry name" value="SET"/>
    <property type="match status" value="1"/>
</dbReference>
<dbReference type="PROSITE" id="PS50280">
    <property type="entry name" value="SET"/>
    <property type="match status" value="1"/>
</dbReference>
<evidence type="ECO:0000313" key="4">
    <source>
        <dbReference type="Proteomes" id="UP000789595"/>
    </source>
</evidence>
<feature type="chain" id="PRO_5035320435" description="SET domain-containing protein" evidence="1">
    <location>
        <begin position="27"/>
        <end position="437"/>
    </location>
</feature>
<proteinExistence type="predicted"/>
<dbReference type="CDD" id="cd20071">
    <property type="entry name" value="SET_SMYD"/>
    <property type="match status" value="1"/>
</dbReference>
<gene>
    <name evidence="3" type="ORF">PECAL_2P07340</name>
</gene>
<comment type="caution">
    <text evidence="3">The sequence shown here is derived from an EMBL/GenBank/DDBJ whole genome shotgun (WGS) entry which is preliminary data.</text>
</comment>
<dbReference type="OrthoDB" id="265717at2759"/>
<protein>
    <recommendedName>
        <fullName evidence="2">SET domain-containing protein</fullName>
    </recommendedName>
</protein>
<dbReference type="InterPro" id="IPR001214">
    <property type="entry name" value="SET_dom"/>
</dbReference>
<dbReference type="InterPro" id="IPR046341">
    <property type="entry name" value="SET_dom_sf"/>
</dbReference>
<dbReference type="InterPro" id="IPR050869">
    <property type="entry name" value="H3K4_H4K5_MeTrfase"/>
</dbReference>
<accession>A0A8J2SJK1</accession>
<evidence type="ECO:0000256" key="1">
    <source>
        <dbReference type="SAM" id="SignalP"/>
    </source>
</evidence>
<dbReference type="PANTHER" id="PTHR12197">
    <property type="entry name" value="HISTONE-LYSINE N-METHYLTRANSFERASE SMYD"/>
    <property type="match status" value="1"/>
</dbReference>
<reference evidence="3" key="1">
    <citation type="submission" date="2021-11" db="EMBL/GenBank/DDBJ databases">
        <authorList>
            <consortium name="Genoscope - CEA"/>
            <person name="William W."/>
        </authorList>
    </citation>
    <scope>NUCLEOTIDE SEQUENCE</scope>
</reference>
<organism evidence="3 4">
    <name type="scientific">Pelagomonas calceolata</name>
    <dbReference type="NCBI Taxonomy" id="35677"/>
    <lineage>
        <taxon>Eukaryota</taxon>
        <taxon>Sar</taxon>
        <taxon>Stramenopiles</taxon>
        <taxon>Ochrophyta</taxon>
        <taxon>Pelagophyceae</taxon>
        <taxon>Pelagomonadales</taxon>
        <taxon>Pelagomonadaceae</taxon>
        <taxon>Pelagomonas</taxon>
    </lineage>
</organism>
<dbReference type="PANTHER" id="PTHR12197:SF251">
    <property type="entry name" value="EG:BACR7C10.4 PROTEIN"/>
    <property type="match status" value="1"/>
</dbReference>
<evidence type="ECO:0000259" key="2">
    <source>
        <dbReference type="PROSITE" id="PS50280"/>
    </source>
</evidence>
<evidence type="ECO:0000313" key="3">
    <source>
        <dbReference type="EMBL" id="CAH0367699.1"/>
    </source>
</evidence>
<sequence>MRLLAALLVCKMSALAPVEQMTEVRATPLKGNCLYATRDFAAGAAVTDERPLVRSRLDDDAALTERVDAAHRRSPFGFQHMRSHLAALWTLQSAPPHVIDAIAAKAAPTAPAAAARLDEELAAVTNPWHARYVGVVLDAASVAALHEAVPPRHPTVTGQSHVTLCFEPQGTEWLPLLGTRCALRVDEEVSDERGQAVTVALESPDVSALLNDGRTPHITISTADGVEAVYSNELLRTEEALRPVALRLTGAVAVAVQPSPAAAAKARRRIVADPEEATRLLSPDAALLRRLTLAWEYNGFPADDDGALEIFDRASTAAHSCAPNCALEVVRGLRRDDGSVADTLVKGDRVRQAPVGLRLRALRPIAAGEEITFCYLPDLDLRAEFRERRKQLAARGWKFVCHCERCVAEARAFLDSSRGESSSDDDEGPGVVVEAIF</sequence>
<dbReference type="AlphaFoldDB" id="A0A8J2SJK1"/>
<dbReference type="EMBL" id="CAKKNE010000002">
    <property type="protein sequence ID" value="CAH0367699.1"/>
    <property type="molecule type" value="Genomic_DNA"/>
</dbReference>
<dbReference type="SUPFAM" id="SSF82199">
    <property type="entry name" value="SET domain"/>
    <property type="match status" value="1"/>
</dbReference>
<feature type="signal peptide" evidence="1">
    <location>
        <begin position="1"/>
        <end position="26"/>
    </location>
</feature>
<dbReference type="Gene3D" id="2.170.270.10">
    <property type="entry name" value="SET domain"/>
    <property type="match status" value="1"/>
</dbReference>
<dbReference type="Pfam" id="PF00856">
    <property type="entry name" value="SET"/>
    <property type="match status" value="1"/>
</dbReference>
<dbReference type="Proteomes" id="UP000789595">
    <property type="component" value="Unassembled WGS sequence"/>
</dbReference>
<dbReference type="GO" id="GO:0005634">
    <property type="term" value="C:nucleus"/>
    <property type="evidence" value="ECO:0007669"/>
    <property type="project" value="TreeGrafter"/>
</dbReference>
<name>A0A8J2SJK1_9STRA</name>
<keyword evidence="4" id="KW-1185">Reference proteome</keyword>
<feature type="domain" description="SET" evidence="2">
    <location>
        <begin position="20"/>
        <end position="376"/>
    </location>
</feature>
<keyword evidence="1" id="KW-0732">Signal</keyword>